<dbReference type="PRINTS" id="PR00922">
    <property type="entry name" value="DADACBPTASE3"/>
</dbReference>
<dbReference type="InterPro" id="IPR012338">
    <property type="entry name" value="Beta-lactam/transpept-like"/>
</dbReference>
<dbReference type="Gene3D" id="3.40.710.10">
    <property type="entry name" value="DD-peptidase/beta-lactamase superfamily"/>
    <property type="match status" value="2"/>
</dbReference>
<sequence>MAAGPWDGGQRTAERTFATSRDAAASPAKPAGRPAPCASAGAAGADAPDAGAAGTPGAGGAGAPDASGAGTPGAGGAGAPDASGAGTPGAGGAGTPDASGAGTPGAGAAGPAAGDGTGTPGGASARGARTPDAGAAGAPGAGTPGAGGAGCAGEGGEAAPAPLAGPVFVAAGTGAAPAGLAAALAKQLAGPMSSAGLGSVRTGAVVDVASGQVLYDHDSGRASAPASTTKLATSVAALGLLGDAHTLTTTVVATGGDRIVLVGGGDPTLTLDGLAADTAAALRARGETSVHLGYDTSYYSGPDLHPIGVNDNVARVTALMVDEARLDASTNGPAPRAADPARAAAQAFAGKLRARGITVTGGYEETSGAGGTRLAAHHSAPLGELVEKMLTDSDNDLAEALAREVARASGQPASFAGAAKAIPAALRQYGVPLTHSVFTDGSGLNREDALSPATLTRILALAASPAHPELRPVVDGLPIAAFTGTLAARFPSDAPGAGVVRAKTGTLTGTNTIAGLTTTPSGRTLAFSFMTQHAPSTPSAESALDTLASALSAP</sequence>
<keyword evidence="5" id="KW-1185">Reference proteome</keyword>
<evidence type="ECO:0000256" key="3">
    <source>
        <dbReference type="SAM" id="MobiDB-lite"/>
    </source>
</evidence>
<feature type="compositionally biased region" description="Low complexity" evidence="3">
    <location>
        <begin position="30"/>
        <end position="53"/>
    </location>
</feature>
<comment type="similarity">
    <text evidence="1">Belongs to the peptidase S13 family.</text>
</comment>
<feature type="compositionally biased region" description="Gly residues" evidence="3">
    <location>
        <begin position="137"/>
        <end position="153"/>
    </location>
</feature>
<dbReference type="InterPro" id="IPR000667">
    <property type="entry name" value="Peptidase_S13"/>
</dbReference>
<keyword evidence="4" id="KW-0645">Protease</keyword>
<evidence type="ECO:0000313" key="4">
    <source>
        <dbReference type="EMBL" id="NJP46855.1"/>
    </source>
</evidence>
<gene>
    <name evidence="4" type="primary">dacB</name>
    <name evidence="4" type="ORF">HCN08_26120</name>
</gene>
<keyword evidence="2 4" id="KW-0378">Hydrolase</keyword>
<dbReference type="PANTHER" id="PTHR30023">
    <property type="entry name" value="D-ALANYL-D-ALANINE CARBOXYPEPTIDASE"/>
    <property type="match status" value="1"/>
</dbReference>
<evidence type="ECO:0000256" key="2">
    <source>
        <dbReference type="ARBA" id="ARBA00022801"/>
    </source>
</evidence>
<name>A0ABX0ZSH1_9ACTN</name>
<dbReference type="EC" id="3.4.16.4" evidence="4"/>
<reference evidence="4 5" key="1">
    <citation type="submission" date="2020-03" db="EMBL/GenBank/DDBJ databases">
        <title>WGS of actinomycetes isolated from Thailand.</title>
        <authorList>
            <person name="Thawai C."/>
        </authorList>
    </citation>
    <scope>NUCLEOTIDE SEQUENCE [LARGE SCALE GENOMIC DNA]</scope>
    <source>
        <strain evidence="4 5">PRB2-1</strain>
    </source>
</reference>
<organism evidence="4 5">
    <name type="scientific">Actinacidiphila epipremni</name>
    <dbReference type="NCBI Taxonomy" id="2053013"/>
    <lineage>
        <taxon>Bacteria</taxon>
        <taxon>Bacillati</taxon>
        <taxon>Actinomycetota</taxon>
        <taxon>Actinomycetes</taxon>
        <taxon>Kitasatosporales</taxon>
        <taxon>Streptomycetaceae</taxon>
        <taxon>Actinacidiphila</taxon>
    </lineage>
</organism>
<dbReference type="Pfam" id="PF02113">
    <property type="entry name" value="Peptidase_S13"/>
    <property type="match status" value="2"/>
</dbReference>
<keyword evidence="4" id="KW-0121">Carboxypeptidase</keyword>
<dbReference type="GO" id="GO:0009002">
    <property type="term" value="F:serine-type D-Ala-D-Ala carboxypeptidase activity"/>
    <property type="evidence" value="ECO:0007669"/>
    <property type="project" value="UniProtKB-EC"/>
</dbReference>
<dbReference type="NCBIfam" id="TIGR00666">
    <property type="entry name" value="PBP4"/>
    <property type="match status" value="1"/>
</dbReference>
<accession>A0ABX0ZSH1</accession>
<feature type="compositionally biased region" description="Low complexity" evidence="3">
    <location>
        <begin position="122"/>
        <end position="136"/>
    </location>
</feature>
<comment type="caution">
    <text evidence="4">The sequence shown here is derived from an EMBL/GenBank/DDBJ whole genome shotgun (WGS) entry which is preliminary data.</text>
</comment>
<dbReference type="EMBL" id="JAATEJ010000025">
    <property type="protein sequence ID" value="NJP46855.1"/>
    <property type="molecule type" value="Genomic_DNA"/>
</dbReference>
<feature type="compositionally biased region" description="Gly residues" evidence="3">
    <location>
        <begin position="102"/>
        <end position="121"/>
    </location>
</feature>
<dbReference type="SUPFAM" id="SSF56601">
    <property type="entry name" value="beta-lactamase/transpeptidase-like"/>
    <property type="match status" value="1"/>
</dbReference>
<proteinExistence type="inferred from homology"/>
<protein>
    <submittedName>
        <fullName evidence="4">D-alanyl-D-alanine carboxypeptidase/D-alanyl-D-alanine-endopeptidase</fullName>
        <ecNumber evidence="4">3.4.16.4</ecNumber>
    </submittedName>
</protein>
<dbReference type="PANTHER" id="PTHR30023:SF0">
    <property type="entry name" value="PENICILLIN-SENSITIVE CARBOXYPEPTIDASE A"/>
    <property type="match status" value="1"/>
</dbReference>
<feature type="region of interest" description="Disordered" evidence="3">
    <location>
        <begin position="1"/>
        <end position="153"/>
    </location>
</feature>
<evidence type="ECO:0000256" key="1">
    <source>
        <dbReference type="ARBA" id="ARBA00006096"/>
    </source>
</evidence>
<evidence type="ECO:0000313" key="5">
    <source>
        <dbReference type="Proteomes" id="UP000734511"/>
    </source>
</evidence>
<dbReference type="Proteomes" id="UP000734511">
    <property type="component" value="Unassembled WGS sequence"/>
</dbReference>